<protein>
    <recommendedName>
        <fullName evidence="7">Zn(2)-C6 fungal-type domain-containing protein</fullName>
    </recommendedName>
</protein>
<gene>
    <name evidence="8" type="ORF">MPDQ_003024</name>
</gene>
<dbReference type="PROSITE" id="PS50048">
    <property type="entry name" value="ZN2_CY6_FUNGAL_2"/>
    <property type="match status" value="1"/>
</dbReference>
<dbReference type="InterPro" id="IPR036864">
    <property type="entry name" value="Zn2-C6_fun-type_DNA-bd_sf"/>
</dbReference>
<reference evidence="8 9" key="1">
    <citation type="submission" date="2019-06" db="EMBL/GenBank/DDBJ databases">
        <title>Wine fermentation using esterase from Monascus purpureus.</title>
        <authorList>
            <person name="Geng C."/>
            <person name="Zhang Y."/>
        </authorList>
    </citation>
    <scope>NUCLEOTIDE SEQUENCE [LARGE SCALE GENOMIC DNA]</scope>
    <source>
        <strain evidence="8">HQ1</strain>
    </source>
</reference>
<dbReference type="GO" id="GO:0000976">
    <property type="term" value="F:transcription cis-regulatory region binding"/>
    <property type="evidence" value="ECO:0007669"/>
    <property type="project" value="TreeGrafter"/>
</dbReference>
<dbReference type="GO" id="GO:0008270">
    <property type="term" value="F:zinc ion binding"/>
    <property type="evidence" value="ECO:0007669"/>
    <property type="project" value="InterPro"/>
</dbReference>
<dbReference type="PANTHER" id="PTHR31845">
    <property type="entry name" value="FINGER DOMAIN PROTEIN, PUTATIVE-RELATED"/>
    <property type="match status" value="1"/>
</dbReference>
<dbReference type="SMART" id="SM00066">
    <property type="entry name" value="GAL4"/>
    <property type="match status" value="1"/>
</dbReference>
<dbReference type="EMBL" id="VIFY01000002">
    <property type="protein sequence ID" value="TQB77386.1"/>
    <property type="molecule type" value="Genomic_DNA"/>
</dbReference>
<dbReference type="GO" id="GO:0000981">
    <property type="term" value="F:DNA-binding transcription factor activity, RNA polymerase II-specific"/>
    <property type="evidence" value="ECO:0007669"/>
    <property type="project" value="InterPro"/>
</dbReference>
<sequence>MSGATPSAFSDNQQPTPIQQLNRSCESCRSLKVRCLPDPNTPNQCQRCAKAKRACVFVAPQRRRPRKRTDSRVAQLEKEMKLMQSLLKGRLQMDDNSPEGGNSENEDVHKVDFVADTKEITPTIPDAASSVSGYSSRQVESSSSFIFPHSNNGTVDSSSISTSSVGTVPADFSPDLRQGEDVIDRGIVSLEAANDLVSLFMNELVQFFPVVILPPNTTALQLRRTKPVLFLSVIAAAAIAVDVNLATILNREMVRLYATRFFIESEKSLELVQALLLMIVFYFPPDSPLKLQIYQYTHIAATMALEIGLASKRKAPKRPNQKKNTYDEHMAEQARAILGCYHFAATVAMKTRRPNLLLFNDWMSECVKHLGRSPHSLDRHLAKWFELQRITDEAMASFGLDDTSSATPLTESRIQAVLRWFGNRMQSWKDNIPPDMLTVPMILEYHYTLLAVYELAVGEGYRDPDAIKQKYYTLPPPDDDRDIQEPGPPLSAVRVDITMKWLNAAHEILDSFLSCDVETMRKIPNIMYSRVGVGLMSLQKIYYSVRSEALGEVIAPQTVNVDMYLDAMSKKLAEASGGRKYKIPDQWSYVVGVKARDWYNRFQQRQAQKEIGAFSQAEVNAPRIQCTVSIHNNQPLIAPSDLSRMGSFDMAGMAGITPLSSYDNMRGAYAVPTGMATPWPSDPNVMGVNQVASYATPVVPSQFPYNAQQGFPSTDGRNDFPIPPGTGMELDGWIPDGSIFGLPPLPRF</sequence>
<evidence type="ECO:0000256" key="5">
    <source>
        <dbReference type="ARBA" id="ARBA00023163"/>
    </source>
</evidence>
<keyword evidence="6" id="KW-0539">Nucleus</keyword>
<dbReference type="InterPro" id="IPR051089">
    <property type="entry name" value="prtT"/>
</dbReference>
<comment type="caution">
    <text evidence="8">The sequence shown here is derived from an EMBL/GenBank/DDBJ whole genome shotgun (WGS) entry which is preliminary data.</text>
</comment>
<organism evidence="8 9">
    <name type="scientific">Monascus purpureus</name>
    <name type="common">Red mold</name>
    <name type="synonym">Monascus anka</name>
    <dbReference type="NCBI Taxonomy" id="5098"/>
    <lineage>
        <taxon>Eukaryota</taxon>
        <taxon>Fungi</taxon>
        <taxon>Dikarya</taxon>
        <taxon>Ascomycota</taxon>
        <taxon>Pezizomycotina</taxon>
        <taxon>Eurotiomycetes</taxon>
        <taxon>Eurotiomycetidae</taxon>
        <taxon>Eurotiales</taxon>
        <taxon>Aspergillaceae</taxon>
        <taxon>Monascus</taxon>
    </lineage>
</organism>
<dbReference type="Pfam" id="PF04082">
    <property type="entry name" value="Fungal_trans"/>
    <property type="match status" value="1"/>
</dbReference>
<feature type="domain" description="Zn(2)-C6 fungal-type" evidence="7">
    <location>
        <begin position="24"/>
        <end position="57"/>
    </location>
</feature>
<dbReference type="GO" id="GO:0006351">
    <property type="term" value="P:DNA-templated transcription"/>
    <property type="evidence" value="ECO:0007669"/>
    <property type="project" value="InterPro"/>
</dbReference>
<evidence type="ECO:0000313" key="8">
    <source>
        <dbReference type="EMBL" id="TQB77386.1"/>
    </source>
</evidence>
<keyword evidence="4" id="KW-0238">DNA-binding</keyword>
<dbReference type="AlphaFoldDB" id="A0A507R679"/>
<proteinExistence type="predicted"/>
<evidence type="ECO:0000256" key="4">
    <source>
        <dbReference type="ARBA" id="ARBA00023125"/>
    </source>
</evidence>
<keyword evidence="2" id="KW-0479">Metal-binding</keyword>
<dbReference type="STRING" id="5098.A0A507R679"/>
<dbReference type="GO" id="GO:0005634">
    <property type="term" value="C:nucleus"/>
    <property type="evidence" value="ECO:0007669"/>
    <property type="project" value="UniProtKB-SubCell"/>
</dbReference>
<evidence type="ECO:0000256" key="1">
    <source>
        <dbReference type="ARBA" id="ARBA00004123"/>
    </source>
</evidence>
<dbReference type="PROSITE" id="PS00463">
    <property type="entry name" value="ZN2_CY6_FUNGAL_1"/>
    <property type="match status" value="1"/>
</dbReference>
<dbReference type="InterPro" id="IPR001138">
    <property type="entry name" value="Zn2Cys6_DnaBD"/>
</dbReference>
<evidence type="ECO:0000256" key="6">
    <source>
        <dbReference type="ARBA" id="ARBA00023242"/>
    </source>
</evidence>
<dbReference type="Proteomes" id="UP000319663">
    <property type="component" value="Unassembled WGS sequence"/>
</dbReference>
<evidence type="ECO:0000256" key="2">
    <source>
        <dbReference type="ARBA" id="ARBA00022723"/>
    </source>
</evidence>
<keyword evidence="5" id="KW-0804">Transcription</keyword>
<accession>A0A507R679</accession>
<dbReference type="PANTHER" id="PTHR31845:SF39">
    <property type="entry name" value="TRANSCRIPTION FACTOR PBCR-RELATED"/>
    <property type="match status" value="1"/>
</dbReference>
<keyword evidence="9" id="KW-1185">Reference proteome</keyword>
<evidence type="ECO:0000256" key="3">
    <source>
        <dbReference type="ARBA" id="ARBA00023015"/>
    </source>
</evidence>
<dbReference type="InterPro" id="IPR007219">
    <property type="entry name" value="XnlR_reg_dom"/>
</dbReference>
<comment type="subcellular location">
    <subcellularLocation>
        <location evidence="1">Nucleus</location>
    </subcellularLocation>
</comment>
<evidence type="ECO:0000313" key="9">
    <source>
        <dbReference type="Proteomes" id="UP000319663"/>
    </source>
</evidence>
<name>A0A507R679_MONPU</name>
<dbReference type="Gene3D" id="4.10.240.10">
    <property type="entry name" value="Zn(2)-C6 fungal-type DNA-binding domain"/>
    <property type="match status" value="1"/>
</dbReference>
<evidence type="ECO:0000259" key="7">
    <source>
        <dbReference type="PROSITE" id="PS50048"/>
    </source>
</evidence>
<dbReference type="CDD" id="cd00067">
    <property type="entry name" value="GAL4"/>
    <property type="match status" value="1"/>
</dbReference>
<dbReference type="CDD" id="cd12148">
    <property type="entry name" value="fungal_TF_MHR"/>
    <property type="match status" value="1"/>
</dbReference>
<dbReference type="SUPFAM" id="SSF57701">
    <property type="entry name" value="Zn2/Cys6 DNA-binding domain"/>
    <property type="match status" value="1"/>
</dbReference>
<keyword evidence="3" id="KW-0805">Transcription regulation</keyword>